<evidence type="ECO:0000256" key="16">
    <source>
        <dbReference type="SAM" id="Phobius"/>
    </source>
</evidence>
<protein>
    <recommendedName>
        <fullName evidence="14">Cystinosin homolog</fullName>
    </recommendedName>
</protein>
<evidence type="ECO:0000256" key="9">
    <source>
        <dbReference type="ARBA" id="ARBA00023136"/>
    </source>
</evidence>
<dbReference type="Gene3D" id="1.20.1280.290">
    <property type="match status" value="2"/>
</dbReference>
<evidence type="ECO:0000256" key="1">
    <source>
        <dbReference type="ARBA" id="ARBA00004155"/>
    </source>
</evidence>
<evidence type="ECO:0000313" key="17">
    <source>
        <dbReference type="EMBL" id="KAB7495043.1"/>
    </source>
</evidence>
<dbReference type="AlphaFoldDB" id="A0A5N5SLY4"/>
<dbReference type="GO" id="GO:0045335">
    <property type="term" value="C:phagocytic vesicle"/>
    <property type="evidence" value="ECO:0007669"/>
    <property type="project" value="UniProtKB-SubCell"/>
</dbReference>
<proteinExistence type="inferred from homology"/>
<keyword evidence="9 16" id="KW-0472">Membrane</keyword>
<evidence type="ECO:0000256" key="15">
    <source>
        <dbReference type="SAM" id="MobiDB-lite"/>
    </source>
</evidence>
<dbReference type="InterPro" id="IPR005282">
    <property type="entry name" value="LC_transporter"/>
</dbReference>
<dbReference type="GO" id="GO:0005765">
    <property type="term" value="C:lysosomal membrane"/>
    <property type="evidence" value="ECO:0007669"/>
    <property type="project" value="UniProtKB-SubCell"/>
</dbReference>
<dbReference type="GO" id="GO:0015293">
    <property type="term" value="F:symporter activity"/>
    <property type="evidence" value="ECO:0007669"/>
    <property type="project" value="UniProtKB-KW"/>
</dbReference>
<dbReference type="PANTHER" id="PTHR13131">
    <property type="entry name" value="CYSTINOSIN"/>
    <property type="match status" value="1"/>
</dbReference>
<evidence type="ECO:0000256" key="2">
    <source>
        <dbReference type="ARBA" id="ARBA00004262"/>
    </source>
</evidence>
<keyword evidence="10" id="KW-0325">Glycoprotein</keyword>
<evidence type="ECO:0000256" key="10">
    <source>
        <dbReference type="ARBA" id="ARBA00023180"/>
    </source>
</evidence>
<comment type="caution">
    <text evidence="17">The sequence shown here is derived from an EMBL/GenBank/DDBJ whole genome shotgun (WGS) entry which is preliminary data.</text>
</comment>
<evidence type="ECO:0000256" key="8">
    <source>
        <dbReference type="ARBA" id="ARBA00022989"/>
    </source>
</evidence>
<comment type="subcellular location">
    <subcellularLocation>
        <location evidence="2">Cytoplasmic vesicle</location>
        <location evidence="2">Phagosome</location>
    </subcellularLocation>
    <subcellularLocation>
        <location evidence="1">Lysosome membrane</location>
        <topology evidence="1">Multi-pass membrane protein</topology>
    </subcellularLocation>
</comment>
<feature type="transmembrane region" description="Helical" evidence="16">
    <location>
        <begin position="348"/>
        <end position="369"/>
    </location>
</feature>
<feature type="transmembrane region" description="Helical" evidence="16">
    <location>
        <begin position="20"/>
        <end position="38"/>
    </location>
</feature>
<feature type="transmembrane region" description="Helical" evidence="16">
    <location>
        <begin position="208"/>
        <end position="229"/>
    </location>
</feature>
<feature type="transmembrane region" description="Helical" evidence="16">
    <location>
        <begin position="285"/>
        <end position="309"/>
    </location>
</feature>
<keyword evidence="5 16" id="KW-0812">Transmembrane</keyword>
<feature type="compositionally biased region" description="Low complexity" evidence="15">
    <location>
        <begin position="415"/>
        <end position="427"/>
    </location>
</feature>
<dbReference type="PANTHER" id="PTHR13131:SF5">
    <property type="entry name" value="CYSTINOSIN"/>
    <property type="match status" value="1"/>
</dbReference>
<gene>
    <name evidence="17" type="ORF">Anas_05239</name>
</gene>
<keyword evidence="11" id="KW-0458">Lysosome</keyword>
<keyword evidence="7" id="KW-0769">Symport</keyword>
<dbReference type="SMART" id="SM00679">
    <property type="entry name" value="CTNS"/>
    <property type="match status" value="2"/>
</dbReference>
<evidence type="ECO:0000256" key="11">
    <source>
        <dbReference type="ARBA" id="ARBA00023228"/>
    </source>
</evidence>
<feature type="transmembrane region" description="Helical" evidence="16">
    <location>
        <begin position="315"/>
        <end position="336"/>
    </location>
</feature>
<sequence length="434" mass="49537">MFKICKQQRRVKHNLDNGNFFCLEYFIIFLFLIQLQFVKCEETFPVLNKLSSDNGSGVNNDSSGKISVNILKHDICISVGESVNLSYTISPINISNITLIFNSTNNNIFNGLPNTLTVYEANSTQEEYITLKAKGKGYALLTANTTMPQNMTDLSGAFTRMSVHYSSGLDYLSDVVGWTYFIAWSISFYPQIMLNWRRKSVIGLHFDFLALNTLGFLVYSLFNIGLYSIPEVKIEYFKRHPYGVNPVQLNDVIFSIHAFFACIIQVIQCIIYERGDQKVSRTGRTLIGSFIIMAIVALILGSTTVIAWIDFLYFLSYIKLVITLIKYIPQAYYNYLRKSTSGWSIGNILLDFTGGTLSICQMFIISYNYDDWDSIFGDPTKFGLGLFSILFDIFFIFQHYVFYKERENYMPFPDSPSLTRSSSSVSPNNYGSLE</sequence>
<accession>A0A5N5SLY4</accession>
<dbReference type="FunFam" id="1.20.1280.290:FF:000023">
    <property type="entry name" value="Cystinosin homolog"/>
    <property type="match status" value="1"/>
</dbReference>
<keyword evidence="18" id="KW-1185">Reference proteome</keyword>
<evidence type="ECO:0000256" key="12">
    <source>
        <dbReference type="ARBA" id="ARBA00048473"/>
    </source>
</evidence>
<evidence type="ECO:0000256" key="3">
    <source>
        <dbReference type="ARBA" id="ARBA00006855"/>
    </source>
</evidence>
<keyword evidence="8 16" id="KW-1133">Transmembrane helix</keyword>
<feature type="transmembrane region" description="Helical" evidence="16">
    <location>
        <begin position="252"/>
        <end position="273"/>
    </location>
</feature>
<feature type="region of interest" description="Disordered" evidence="15">
    <location>
        <begin position="414"/>
        <end position="434"/>
    </location>
</feature>
<dbReference type="GO" id="GO:0015184">
    <property type="term" value="F:L-cystine transmembrane transporter activity"/>
    <property type="evidence" value="ECO:0007669"/>
    <property type="project" value="TreeGrafter"/>
</dbReference>
<dbReference type="NCBIfam" id="TIGR00951">
    <property type="entry name" value="2A43"/>
    <property type="match status" value="1"/>
</dbReference>
<name>A0A5N5SLY4_9CRUS</name>
<evidence type="ECO:0000256" key="14">
    <source>
        <dbReference type="ARBA" id="ARBA00074957"/>
    </source>
</evidence>
<feature type="transmembrane region" description="Helical" evidence="16">
    <location>
        <begin position="175"/>
        <end position="196"/>
    </location>
</feature>
<dbReference type="Pfam" id="PF04193">
    <property type="entry name" value="PQ-loop"/>
    <property type="match status" value="2"/>
</dbReference>
<feature type="transmembrane region" description="Helical" evidence="16">
    <location>
        <begin position="381"/>
        <end position="403"/>
    </location>
</feature>
<dbReference type="InterPro" id="IPR006603">
    <property type="entry name" value="PQ-loop_rpt"/>
</dbReference>
<evidence type="ECO:0000256" key="4">
    <source>
        <dbReference type="ARBA" id="ARBA00022448"/>
    </source>
</evidence>
<comment type="catalytic activity">
    <reaction evidence="12">
        <text>L-cystine(out) + H(+)(out) = L-cystine(in) + H(+)(in)</text>
        <dbReference type="Rhea" id="RHEA:66172"/>
        <dbReference type="ChEBI" id="CHEBI:15378"/>
        <dbReference type="ChEBI" id="CHEBI:35491"/>
    </reaction>
    <physiologicalReaction direction="left-to-right" evidence="12">
        <dbReference type="Rhea" id="RHEA:66173"/>
    </physiologicalReaction>
</comment>
<evidence type="ECO:0000256" key="5">
    <source>
        <dbReference type="ARBA" id="ARBA00022692"/>
    </source>
</evidence>
<comment type="function">
    <text evidence="13">Cystine/H(+) symporter that mediates export of cystine, the oxidized dimer of cysteine, from lysosomes. May play a role in the degradation of engulfed apoptotic cells.</text>
</comment>
<dbReference type="Proteomes" id="UP000326759">
    <property type="component" value="Unassembled WGS sequence"/>
</dbReference>
<keyword evidence="4" id="KW-0813">Transport</keyword>
<comment type="similarity">
    <text evidence="3">Belongs to the cystinosin family.</text>
</comment>
<evidence type="ECO:0000256" key="6">
    <source>
        <dbReference type="ARBA" id="ARBA00022737"/>
    </source>
</evidence>
<evidence type="ECO:0000313" key="18">
    <source>
        <dbReference type="Proteomes" id="UP000326759"/>
    </source>
</evidence>
<dbReference type="FunFam" id="1.20.1280.290:FF:000016">
    <property type="entry name" value="Cystinosin homolog"/>
    <property type="match status" value="1"/>
</dbReference>
<evidence type="ECO:0000256" key="7">
    <source>
        <dbReference type="ARBA" id="ARBA00022847"/>
    </source>
</evidence>
<dbReference type="EMBL" id="SEYY01023159">
    <property type="protein sequence ID" value="KAB7495043.1"/>
    <property type="molecule type" value="Genomic_DNA"/>
</dbReference>
<dbReference type="OrthoDB" id="75720at2759"/>
<evidence type="ECO:0000256" key="13">
    <source>
        <dbReference type="ARBA" id="ARBA00055495"/>
    </source>
</evidence>
<reference evidence="17 18" key="1">
    <citation type="journal article" date="2019" name="PLoS Biol.">
        <title>Sex chromosomes control vertical transmission of feminizing Wolbachia symbionts in an isopod.</title>
        <authorList>
            <person name="Becking T."/>
            <person name="Chebbi M.A."/>
            <person name="Giraud I."/>
            <person name="Moumen B."/>
            <person name="Laverre T."/>
            <person name="Caubet Y."/>
            <person name="Peccoud J."/>
            <person name="Gilbert C."/>
            <person name="Cordaux R."/>
        </authorList>
    </citation>
    <scope>NUCLEOTIDE SEQUENCE [LARGE SCALE GENOMIC DNA]</scope>
    <source>
        <strain evidence="17">ANa2</strain>
        <tissue evidence="17">Whole body excluding digestive tract and cuticle</tissue>
    </source>
</reference>
<organism evidence="17 18">
    <name type="scientific">Armadillidium nasatum</name>
    <dbReference type="NCBI Taxonomy" id="96803"/>
    <lineage>
        <taxon>Eukaryota</taxon>
        <taxon>Metazoa</taxon>
        <taxon>Ecdysozoa</taxon>
        <taxon>Arthropoda</taxon>
        <taxon>Crustacea</taxon>
        <taxon>Multicrustacea</taxon>
        <taxon>Malacostraca</taxon>
        <taxon>Eumalacostraca</taxon>
        <taxon>Peracarida</taxon>
        <taxon>Isopoda</taxon>
        <taxon>Oniscidea</taxon>
        <taxon>Crinocheta</taxon>
        <taxon>Armadillidiidae</taxon>
        <taxon>Armadillidium</taxon>
    </lineage>
</organism>
<keyword evidence="6" id="KW-0677">Repeat</keyword>